<keyword evidence="3" id="KW-1185">Reference proteome</keyword>
<keyword evidence="2" id="KW-0762">Sugar transport</keyword>
<dbReference type="InterPro" id="IPR016152">
    <property type="entry name" value="PTrfase/Anion_transptr"/>
</dbReference>
<dbReference type="PROSITE" id="PS51094">
    <property type="entry name" value="PTS_EIIA_TYPE_2"/>
    <property type="match status" value="1"/>
</dbReference>
<evidence type="ECO:0000259" key="1">
    <source>
        <dbReference type="PROSITE" id="PS51094"/>
    </source>
</evidence>
<sequence>MVGKNLFQSYFDSHFQTKEDVYEWIAEHTSQQRLTVIDQFEEREKAGSFLIAEHVVLPHIESEEVEESQIMMFRLAKPFDWDQESTDVQLIIALVLKKDEEIGTKKKISLFMRSLADEAFIDELLHAEETTFHQKIIQFQEERS</sequence>
<feature type="domain" description="PTS EIIA type-2" evidence="1">
    <location>
        <begin position="1"/>
        <end position="143"/>
    </location>
</feature>
<dbReference type="InterPro" id="IPR051541">
    <property type="entry name" value="PTS_SugarTrans_NitroReg"/>
</dbReference>
<organism evidence="2 3">
    <name type="scientific">Jeotgalibacillus terrae</name>
    <dbReference type="NCBI Taxonomy" id="587735"/>
    <lineage>
        <taxon>Bacteria</taxon>
        <taxon>Bacillati</taxon>
        <taxon>Bacillota</taxon>
        <taxon>Bacilli</taxon>
        <taxon>Bacillales</taxon>
        <taxon>Caryophanaceae</taxon>
        <taxon>Jeotgalibacillus</taxon>
    </lineage>
</organism>
<dbReference type="PANTHER" id="PTHR47738">
    <property type="entry name" value="PTS SYSTEM FRUCTOSE-LIKE EIIA COMPONENT-RELATED"/>
    <property type="match status" value="1"/>
</dbReference>
<gene>
    <name evidence="2" type="ORF">ACFS5P_16535</name>
</gene>
<dbReference type="Pfam" id="PF00359">
    <property type="entry name" value="PTS_EIIA_2"/>
    <property type="match status" value="1"/>
</dbReference>
<dbReference type="InterPro" id="IPR002178">
    <property type="entry name" value="PTS_EIIA_type-2_dom"/>
</dbReference>
<dbReference type="Proteomes" id="UP001597561">
    <property type="component" value="Unassembled WGS sequence"/>
</dbReference>
<keyword evidence="2" id="KW-0813">Transport</keyword>
<proteinExistence type="predicted"/>
<dbReference type="PANTHER" id="PTHR47738:SF1">
    <property type="entry name" value="NITROGEN REGULATORY PROTEIN"/>
    <property type="match status" value="1"/>
</dbReference>
<dbReference type="SUPFAM" id="SSF55804">
    <property type="entry name" value="Phoshotransferase/anion transport protein"/>
    <property type="match status" value="1"/>
</dbReference>
<accession>A0ABW5ZLP1</accession>
<dbReference type="Gene3D" id="3.40.930.10">
    <property type="entry name" value="Mannitol-specific EII, Chain A"/>
    <property type="match status" value="1"/>
</dbReference>
<dbReference type="RefSeq" id="WP_204728414.1">
    <property type="nucleotide sequence ID" value="NZ_JAFBDK010000003.1"/>
</dbReference>
<dbReference type="EMBL" id="JBHUPG010000031">
    <property type="protein sequence ID" value="MFD2913496.1"/>
    <property type="molecule type" value="Genomic_DNA"/>
</dbReference>
<evidence type="ECO:0000313" key="3">
    <source>
        <dbReference type="Proteomes" id="UP001597561"/>
    </source>
</evidence>
<evidence type="ECO:0000313" key="2">
    <source>
        <dbReference type="EMBL" id="MFD2913496.1"/>
    </source>
</evidence>
<protein>
    <submittedName>
        <fullName evidence="2">PTS sugar transporter subunit IIA</fullName>
    </submittedName>
</protein>
<name>A0ABW5ZLP1_9BACL</name>
<comment type="caution">
    <text evidence="2">The sequence shown here is derived from an EMBL/GenBank/DDBJ whole genome shotgun (WGS) entry which is preliminary data.</text>
</comment>
<reference evidence="3" key="1">
    <citation type="journal article" date="2019" name="Int. J. Syst. Evol. Microbiol.">
        <title>The Global Catalogue of Microorganisms (GCM) 10K type strain sequencing project: providing services to taxonomists for standard genome sequencing and annotation.</title>
        <authorList>
            <consortium name="The Broad Institute Genomics Platform"/>
            <consortium name="The Broad Institute Genome Sequencing Center for Infectious Disease"/>
            <person name="Wu L."/>
            <person name="Ma J."/>
        </authorList>
    </citation>
    <scope>NUCLEOTIDE SEQUENCE [LARGE SCALE GENOMIC DNA]</scope>
    <source>
        <strain evidence="3">KCTC 13528</strain>
    </source>
</reference>